<keyword evidence="9" id="KW-0809">Transit peptide</keyword>
<evidence type="ECO:0000256" key="11">
    <source>
        <dbReference type="ARBA" id="ARBA00022989"/>
    </source>
</evidence>
<keyword evidence="10" id="KW-0249">Electron transport</keyword>
<protein>
    <recommendedName>
        <fullName evidence="4">NADH dehydrogenase [ubiquinone] 1 beta subcomplex subunit 11, mitochondrial</fullName>
    </recommendedName>
    <alternativeName>
        <fullName evidence="15">Complex I-ESSS</fullName>
    </alternativeName>
    <alternativeName>
        <fullName evidence="14">NADH-ubiquinone oxidoreductase ESSS subunit</fullName>
    </alternativeName>
</protein>
<keyword evidence="5" id="KW-0813">Transport</keyword>
<sequence>MALLLRRNLLPRLVNLQKVTRPCIASISTSKNDKEAPTATVPNVIGKPPVTAADFADTKPRYWMSYGYSEEDYNMDSDYHHVIMFTSITLVLCFCTFAAMYAPDTNDADWIEREAYLELDRREKLGLPLVDPNLVDPSRINLPSEEELEGFEIIL</sequence>
<dbReference type="Pfam" id="PF10183">
    <property type="entry name" value="ESSS"/>
    <property type="match status" value="1"/>
</dbReference>
<evidence type="ECO:0000256" key="9">
    <source>
        <dbReference type="ARBA" id="ARBA00022946"/>
    </source>
</evidence>
<proteinExistence type="evidence at transcript level"/>
<organism evidence="18">
    <name type="scientific">Amblyomma cajennense</name>
    <name type="common">Cayenne tick</name>
    <name type="synonym">Acarus cajennensis</name>
    <dbReference type="NCBI Taxonomy" id="34607"/>
    <lineage>
        <taxon>Eukaryota</taxon>
        <taxon>Metazoa</taxon>
        <taxon>Ecdysozoa</taxon>
        <taxon>Arthropoda</taxon>
        <taxon>Chelicerata</taxon>
        <taxon>Arachnida</taxon>
        <taxon>Acari</taxon>
        <taxon>Parasitiformes</taxon>
        <taxon>Ixodida</taxon>
        <taxon>Ixodoidea</taxon>
        <taxon>Ixodidae</taxon>
        <taxon>Amblyomminae</taxon>
        <taxon>Amblyomma</taxon>
    </lineage>
</organism>
<evidence type="ECO:0000256" key="12">
    <source>
        <dbReference type="ARBA" id="ARBA00023128"/>
    </source>
</evidence>
<evidence type="ECO:0000256" key="16">
    <source>
        <dbReference type="ARBA" id="ARBA00046528"/>
    </source>
</evidence>
<feature type="transmembrane region" description="Helical" evidence="17">
    <location>
        <begin position="82"/>
        <end position="102"/>
    </location>
</feature>
<keyword evidence="8" id="KW-0999">Mitochondrion inner membrane</keyword>
<keyword evidence="12" id="KW-0496">Mitochondrion</keyword>
<keyword evidence="11 17" id="KW-1133">Transmembrane helix</keyword>
<evidence type="ECO:0000256" key="3">
    <source>
        <dbReference type="ARBA" id="ARBA00008915"/>
    </source>
</evidence>
<evidence type="ECO:0000313" key="18">
    <source>
        <dbReference type="EMBL" id="JAC22934.1"/>
    </source>
</evidence>
<evidence type="ECO:0000256" key="15">
    <source>
        <dbReference type="ARBA" id="ARBA00031387"/>
    </source>
</evidence>
<comment type="subcellular location">
    <subcellularLocation>
        <location evidence="2">Mitochondrion inner membrane</location>
        <topology evidence="2">Single-pass membrane protein</topology>
    </subcellularLocation>
</comment>
<evidence type="ECO:0000256" key="1">
    <source>
        <dbReference type="ARBA" id="ARBA00003195"/>
    </source>
</evidence>
<evidence type="ECO:0000256" key="4">
    <source>
        <dbReference type="ARBA" id="ARBA00018632"/>
    </source>
</evidence>
<dbReference type="InterPro" id="IPR019329">
    <property type="entry name" value="NADH_UbQ_OxRdtase_ESSS_su"/>
</dbReference>
<reference evidence="18" key="1">
    <citation type="submission" date="2014-03" db="EMBL/GenBank/DDBJ databases">
        <title>The sialotranscriptome of Amblyomma triste, Amblyomma parvum and Amblyomma cajennense ticks, uncovered by 454-based RNA-seq.</title>
        <authorList>
            <person name="Garcia G.R."/>
            <person name="Gardinassi L.G."/>
            <person name="Ribeiro J.M."/>
            <person name="Anatriello E."/>
            <person name="Ferreira B.R."/>
            <person name="Moreira H.N."/>
            <person name="Mafra C."/>
            <person name="Olegario M.M."/>
            <person name="Szabo P.J."/>
            <person name="Miranda-Santos I.K."/>
            <person name="Maruyama S.R."/>
        </authorList>
    </citation>
    <scope>NUCLEOTIDE SEQUENCE</scope>
    <source>
        <strain evidence="18">Uberlandia</strain>
        <tissue evidence="18">Salivary glands</tissue>
    </source>
</reference>
<comment type="subunit">
    <text evidence="16">Complex I is composed of 45 different subunits. Interacts with BCAP31.</text>
</comment>
<evidence type="ECO:0000256" key="13">
    <source>
        <dbReference type="ARBA" id="ARBA00023136"/>
    </source>
</evidence>
<name>A0A023FNU9_AMBCJ</name>
<comment type="similarity">
    <text evidence="3">Belongs to the complex I NDUFB11 subunit family.</text>
</comment>
<dbReference type="EMBL" id="GBBK01001548">
    <property type="protein sequence ID" value="JAC22934.1"/>
    <property type="molecule type" value="mRNA"/>
</dbReference>
<dbReference type="GO" id="GO:0005743">
    <property type="term" value="C:mitochondrial inner membrane"/>
    <property type="evidence" value="ECO:0007669"/>
    <property type="project" value="UniProtKB-SubCell"/>
</dbReference>
<evidence type="ECO:0000256" key="14">
    <source>
        <dbReference type="ARBA" id="ARBA00030753"/>
    </source>
</evidence>
<evidence type="ECO:0000256" key="2">
    <source>
        <dbReference type="ARBA" id="ARBA00004434"/>
    </source>
</evidence>
<comment type="function">
    <text evidence="1">Accessory subunit of the mitochondrial membrane respiratory chain NADH dehydrogenase (Complex I), that is believed not to be involved in catalysis. Complex I functions in the transfer of electrons from NADH to the respiratory chain. The immediate electron acceptor for the enzyme is believed to be ubiquinone.</text>
</comment>
<evidence type="ECO:0000256" key="7">
    <source>
        <dbReference type="ARBA" id="ARBA00022692"/>
    </source>
</evidence>
<evidence type="ECO:0000256" key="6">
    <source>
        <dbReference type="ARBA" id="ARBA00022660"/>
    </source>
</evidence>
<dbReference type="PANTHER" id="PTHR13327:SF0">
    <property type="entry name" value="NADH DEHYDROGENASE [UBIQUINONE] 1 BETA SUBCOMPLEX SUBUNIT 11, MITOCHONDRIAL"/>
    <property type="match status" value="1"/>
</dbReference>
<keyword evidence="13 17" id="KW-0472">Membrane</keyword>
<evidence type="ECO:0000256" key="10">
    <source>
        <dbReference type="ARBA" id="ARBA00022982"/>
    </source>
</evidence>
<evidence type="ECO:0000256" key="17">
    <source>
        <dbReference type="SAM" id="Phobius"/>
    </source>
</evidence>
<dbReference type="AlphaFoldDB" id="A0A023FNU9"/>
<evidence type="ECO:0000256" key="5">
    <source>
        <dbReference type="ARBA" id="ARBA00022448"/>
    </source>
</evidence>
<evidence type="ECO:0000256" key="8">
    <source>
        <dbReference type="ARBA" id="ARBA00022792"/>
    </source>
</evidence>
<dbReference type="PANTHER" id="PTHR13327">
    <property type="entry name" value="NADH-UBIQUINONE OXIDOREDUCTASE ESSS SUBUNIT, MITOCHONDRIAL PRECURSOR"/>
    <property type="match status" value="1"/>
</dbReference>
<accession>A0A023FNU9</accession>
<keyword evidence="7 17" id="KW-0812">Transmembrane</keyword>
<keyword evidence="6" id="KW-0679">Respiratory chain</keyword>